<proteinExistence type="predicted"/>
<comment type="caution">
    <text evidence="1">The sequence shown here is derived from an EMBL/GenBank/DDBJ whole genome shotgun (WGS) entry which is preliminary data.</text>
</comment>
<dbReference type="AlphaFoldDB" id="A0A7V8FPP1"/>
<protein>
    <submittedName>
        <fullName evidence="1">Uncharacterized protein</fullName>
    </submittedName>
</protein>
<name>A0A7V8FPP1_9BURK</name>
<dbReference type="EMBL" id="WNDQ01000017">
    <property type="protein sequence ID" value="KAF1021854.1"/>
    <property type="molecule type" value="Genomic_DNA"/>
</dbReference>
<evidence type="ECO:0000313" key="2">
    <source>
        <dbReference type="Proteomes" id="UP000461670"/>
    </source>
</evidence>
<organism evidence="1 2">
    <name type="scientific">Paracidovorax wautersii</name>
    <dbReference type="NCBI Taxonomy" id="1177982"/>
    <lineage>
        <taxon>Bacteria</taxon>
        <taxon>Pseudomonadati</taxon>
        <taxon>Pseudomonadota</taxon>
        <taxon>Betaproteobacteria</taxon>
        <taxon>Burkholderiales</taxon>
        <taxon>Comamonadaceae</taxon>
        <taxon>Paracidovorax</taxon>
    </lineage>
</organism>
<dbReference type="Proteomes" id="UP000461670">
    <property type="component" value="Unassembled WGS sequence"/>
</dbReference>
<gene>
    <name evidence="1" type="ORF">GAK30_01543</name>
</gene>
<sequence length="304" mass="32775">MTTTPKSTLPREAASMAENLTQYIGRYGQENTATLLMYEALQILKKVAAAPKGDGGGPLVRYCPGCGSIGTVDAKYRDCCPDGAEARMVPKAFAQQCHDTFHLAIDGVLAAQRQDMVSVSKTDASNYCLILRALGMEEEGDPVAEVARLIAAQGQEAEPVMRIYADGNQRTVVEWLDGARDLPDGDHTLYAGHPPRAQADDGDTTSREQYRRMFHAACEALGAINEAMGLDPDDGGAEPIIESIAELREALRWAAGTLQSACCLKGPIREDSAFKLGDETRTVAQICDAADAALDHDSEKERIR</sequence>
<reference evidence="2" key="1">
    <citation type="journal article" date="2020" name="MBio">
        <title>Horizontal gene transfer to a defensive symbiont with a reduced genome amongst a multipartite beetle microbiome.</title>
        <authorList>
            <person name="Waterworth S.C."/>
            <person name="Florez L.V."/>
            <person name="Rees E.R."/>
            <person name="Hertweck C."/>
            <person name="Kaltenpoth M."/>
            <person name="Kwan J.C."/>
        </authorList>
    </citation>
    <scope>NUCLEOTIDE SEQUENCE [LARGE SCALE GENOMIC DNA]</scope>
</reference>
<evidence type="ECO:0000313" key="1">
    <source>
        <dbReference type="EMBL" id="KAF1021854.1"/>
    </source>
</evidence>
<accession>A0A7V8FPP1</accession>